<reference evidence="3 4" key="1">
    <citation type="submission" date="2019-03" db="EMBL/GenBank/DDBJ databases">
        <title>Diverse conjugative elements silence natural transformation in Legionella species.</title>
        <authorList>
            <person name="Durieux I."/>
            <person name="Ginevra C."/>
            <person name="Attaiech L."/>
            <person name="Picq K."/>
            <person name="Juan P.A."/>
            <person name="Jarraud S."/>
            <person name="Charpentier X."/>
        </authorList>
    </citation>
    <scope>NUCLEOTIDE SEQUENCE [LARGE SCALE GENOMIC DNA]</scope>
    <source>
        <strain evidence="3 4">HL-0427-4011</strain>
    </source>
</reference>
<feature type="domain" description="Beta-lactamase-related" evidence="2">
    <location>
        <begin position="71"/>
        <end position="379"/>
    </location>
</feature>
<feature type="signal peptide" evidence="1">
    <location>
        <begin position="1"/>
        <end position="18"/>
    </location>
</feature>
<dbReference type="SUPFAM" id="SSF56601">
    <property type="entry name" value="beta-lactamase/transpeptidase-like"/>
    <property type="match status" value="1"/>
</dbReference>
<dbReference type="RefSeq" id="WP_135059564.1">
    <property type="nucleotide sequence ID" value="NZ_CP038254.1"/>
</dbReference>
<sequence>MTHLLFVAFLLLSSITFAESETPAEKQDPFQKIINEHYLSYSKMENFSAIQVTIKTADEIHTYVKGTKALTPGSMPITNKELFNIGSITKSFTAALAVMAEAEGKLQLQQTLNQYLQNYPHWGEITLTRLLNMSSGIPNYSDSPKINYLMSKNLKQFWNPVELIDLVYPRQFNPPRKKGYFYSNSGYVLMDMILSSQYKKTFRSLLEEKIISFLKLENTYYPIPNFSTDVLLRMVRGYSYNIYENPELLGQDVTENNLSWAGAAGAIVANSEAVAQWVEHLFIRDTLLTKEQKRKMQQLISVKTGQPISETDADDPRGFGLGIIQGYQPNIGHYWYYEGETLGYRALYLYSPCNHVIVVALFNSATNNENDHAGDLIQALYQQLLKMNTHLICNPSST</sequence>
<organism evidence="3 4">
    <name type="scientific">Legionella israelensis</name>
    <dbReference type="NCBI Taxonomy" id="454"/>
    <lineage>
        <taxon>Bacteria</taxon>
        <taxon>Pseudomonadati</taxon>
        <taxon>Pseudomonadota</taxon>
        <taxon>Gammaproteobacteria</taxon>
        <taxon>Legionellales</taxon>
        <taxon>Legionellaceae</taxon>
        <taxon>Legionella</taxon>
    </lineage>
</organism>
<feature type="chain" id="PRO_5043993263" evidence="1">
    <location>
        <begin position="19"/>
        <end position="398"/>
    </location>
</feature>
<keyword evidence="3" id="KW-0378">Hydrolase</keyword>
<dbReference type="EMBL" id="CP038254">
    <property type="protein sequence ID" value="QBR83081.1"/>
    <property type="molecule type" value="Genomic_DNA"/>
</dbReference>
<dbReference type="PANTHER" id="PTHR46825">
    <property type="entry name" value="D-ALANYL-D-ALANINE-CARBOXYPEPTIDASE/ENDOPEPTIDASE AMPH"/>
    <property type="match status" value="1"/>
</dbReference>
<dbReference type="AlphaFoldDB" id="A0AAX1ED98"/>
<evidence type="ECO:0000313" key="3">
    <source>
        <dbReference type="EMBL" id="QBR83081.1"/>
    </source>
</evidence>
<evidence type="ECO:0000259" key="2">
    <source>
        <dbReference type="Pfam" id="PF00144"/>
    </source>
</evidence>
<dbReference type="Pfam" id="PF00144">
    <property type="entry name" value="Beta-lactamase"/>
    <property type="match status" value="1"/>
</dbReference>
<keyword evidence="1" id="KW-0732">Signal</keyword>
<dbReference type="Gene3D" id="3.40.710.10">
    <property type="entry name" value="DD-peptidase/beta-lactamase superfamily"/>
    <property type="match status" value="1"/>
</dbReference>
<dbReference type="Proteomes" id="UP000295517">
    <property type="component" value="Chromosome"/>
</dbReference>
<evidence type="ECO:0000256" key="1">
    <source>
        <dbReference type="SAM" id="SignalP"/>
    </source>
</evidence>
<protein>
    <submittedName>
        <fullName evidence="3">Class A beta-lactamase-related serine hydrolase</fullName>
    </submittedName>
</protein>
<dbReference type="InterPro" id="IPR012338">
    <property type="entry name" value="Beta-lactam/transpept-like"/>
</dbReference>
<gene>
    <name evidence="3" type="ORF">E3983_01125</name>
</gene>
<name>A0AAX1ED98_9GAMM</name>
<proteinExistence type="predicted"/>
<dbReference type="InterPro" id="IPR050491">
    <property type="entry name" value="AmpC-like"/>
</dbReference>
<evidence type="ECO:0000313" key="4">
    <source>
        <dbReference type="Proteomes" id="UP000295517"/>
    </source>
</evidence>
<dbReference type="PANTHER" id="PTHR46825:SF7">
    <property type="entry name" value="D-ALANYL-D-ALANINE CARBOXYPEPTIDASE"/>
    <property type="match status" value="1"/>
</dbReference>
<dbReference type="InterPro" id="IPR001466">
    <property type="entry name" value="Beta-lactam-related"/>
</dbReference>
<dbReference type="GO" id="GO:0016787">
    <property type="term" value="F:hydrolase activity"/>
    <property type="evidence" value="ECO:0007669"/>
    <property type="project" value="UniProtKB-KW"/>
</dbReference>
<accession>A0AAX1ED98</accession>